<evidence type="ECO:0000313" key="2">
    <source>
        <dbReference type="Proteomes" id="UP000689195"/>
    </source>
</evidence>
<dbReference type="AlphaFoldDB" id="A0A8S1YDT8"/>
<comment type="caution">
    <text evidence="1">The sequence shown here is derived from an EMBL/GenBank/DDBJ whole genome shotgun (WGS) entry which is preliminary data.</text>
</comment>
<protein>
    <submittedName>
        <fullName evidence="1">Uncharacterized protein</fullName>
    </submittedName>
</protein>
<reference evidence="1" key="1">
    <citation type="submission" date="2021-01" db="EMBL/GenBank/DDBJ databases">
        <authorList>
            <consortium name="Genoscope - CEA"/>
            <person name="William W."/>
        </authorList>
    </citation>
    <scope>NUCLEOTIDE SEQUENCE</scope>
</reference>
<name>A0A8S1YDT8_9CILI</name>
<organism evidence="1 2">
    <name type="scientific">Paramecium pentaurelia</name>
    <dbReference type="NCBI Taxonomy" id="43138"/>
    <lineage>
        <taxon>Eukaryota</taxon>
        <taxon>Sar</taxon>
        <taxon>Alveolata</taxon>
        <taxon>Ciliophora</taxon>
        <taxon>Intramacronucleata</taxon>
        <taxon>Oligohymenophorea</taxon>
        <taxon>Peniculida</taxon>
        <taxon>Parameciidae</taxon>
        <taxon>Paramecium</taxon>
    </lineage>
</organism>
<accession>A0A8S1YDT8</accession>
<sequence>MMFKLLKKHIKHQIKANIQLLLNQQKIIYIHRTMILRKSKIKKEHHPLCLNWNQIKKLLLVQDLTNIQQKIIIVAQLDMTYLKQKDFIEYLFNQCI</sequence>
<evidence type="ECO:0000313" key="1">
    <source>
        <dbReference type="EMBL" id="CAD8211007.1"/>
    </source>
</evidence>
<gene>
    <name evidence="1" type="ORF">PPENT_87.1.T1610107</name>
</gene>
<keyword evidence="2" id="KW-1185">Reference proteome</keyword>
<dbReference type="Proteomes" id="UP000689195">
    <property type="component" value="Unassembled WGS sequence"/>
</dbReference>
<proteinExistence type="predicted"/>
<dbReference type="EMBL" id="CAJJDO010000161">
    <property type="protein sequence ID" value="CAD8211007.1"/>
    <property type="molecule type" value="Genomic_DNA"/>
</dbReference>